<dbReference type="InterPro" id="IPR039776">
    <property type="entry name" value="Pds5"/>
</dbReference>
<dbReference type="GO" id="GO:0005634">
    <property type="term" value="C:nucleus"/>
    <property type="evidence" value="ECO:0007669"/>
    <property type="project" value="UniProtKB-SubCell"/>
</dbReference>
<dbReference type="FunFam" id="1.25.10.10:FF:001674">
    <property type="entry name" value="Protein CBR-EVL-14"/>
    <property type="match status" value="1"/>
</dbReference>
<dbReference type="InterPro" id="IPR011989">
    <property type="entry name" value="ARM-like"/>
</dbReference>
<keyword evidence="5" id="KW-0131">Cell cycle</keyword>
<keyword evidence="2" id="KW-0132">Cell division</keyword>
<evidence type="ECO:0000256" key="1">
    <source>
        <dbReference type="ARBA" id="ARBA00004123"/>
    </source>
</evidence>
<protein>
    <recommendedName>
        <fullName evidence="9">Protein CBR-EVL-14</fullName>
    </recommendedName>
</protein>
<feature type="compositionally biased region" description="Acidic residues" evidence="6">
    <location>
        <begin position="1565"/>
        <end position="1576"/>
    </location>
</feature>
<name>A0AAE9DBN7_CAEBR</name>
<accession>A0AAE9DBN7</accession>
<feature type="compositionally biased region" description="Basic and acidic residues" evidence="6">
    <location>
        <begin position="1381"/>
        <end position="1398"/>
    </location>
</feature>
<dbReference type="Gene3D" id="1.25.10.10">
    <property type="entry name" value="Leucine-rich Repeat Variant"/>
    <property type="match status" value="1"/>
</dbReference>
<dbReference type="GO" id="GO:0007064">
    <property type="term" value="P:mitotic sister chromatid cohesion"/>
    <property type="evidence" value="ECO:0007669"/>
    <property type="project" value="EnsemblMetazoa"/>
</dbReference>
<dbReference type="KEGG" id="cbr:CBG_18097"/>
<feature type="compositionally biased region" description="Acidic residues" evidence="6">
    <location>
        <begin position="192"/>
        <end position="201"/>
    </location>
</feature>
<dbReference type="PANTHER" id="PTHR12663:SF0">
    <property type="entry name" value="PRECOCIOUS DISSOCIATION OF SISTERS 5, ISOFORM A"/>
    <property type="match status" value="1"/>
</dbReference>
<feature type="compositionally biased region" description="Acidic residues" evidence="6">
    <location>
        <begin position="1440"/>
        <end position="1449"/>
    </location>
</feature>
<evidence type="ECO:0000256" key="5">
    <source>
        <dbReference type="ARBA" id="ARBA00023306"/>
    </source>
</evidence>
<sequence>MDEDVYYPQGCLPIENTLNVSQQIERLRKLSICLLDCKTGVDADTEPPKRFTKLFKHLSQHCFLNNSNSDFRLYLSLCLGHILRIFQPEIPTPTAVYLKEVYLHIFRTLRGLSEITTDNPKFKNYFTLVGVIEKILNPLNEMRDEDEIEAITVIKCFFKGFLVLTSGKAWKKNLGAECQKLSKNEGPSDADPVTESDEDLDNDNRMSHGDQEMNDSIINKLVNIAKEILSSMEYVPNEIMDVILYQITSHQRTNFPEARMMAEKVIKVCLEKENPSADENVLIRSIRNVITSAAKEGKLPEEFEKCGYDNRHKFFDLLRYLHYISEKLVAGATEELKFWLQSDNPQYRKDAVRTVGLCTKDKHCQFGMESDDSTWNAFLNASSDRDEKVRYEFVDQAKNILFSNHSHLRGQVINALFRLSKDLDDEVRLHVVEIVTDVAKSKLEVISDKLLKLCAERMRDKKPKVRNTSIKLFMDLYHHIMTSKPEPYCKGVNASSSNRIENAALRYTESDKNCVRFIPSAVLHVARIPHKFPAYTDSRLLIERYMQVYFIPYKSSASTRVKIMTSLHRDLDDLGRIMFADIITRSSQLRRAMLGILSQVGSSNEVTADSSAQIQTRISRIAQIFPEPAALERVMKGLVNQMALEEAIFADFKKLMDDRFTTKDNVEIALNMKSKIEKKLTGGKNAQTIFRHFLDRVIPLSFDSLAAKELINVVSETIAAKIDRKNWAETCFEKDLELLKLFSDQFAHAFADEETVELIRDKILEHDEAVSVEVALQCLSRIFENSKFRKTFNEESTRKARWYLLISKKLKEYVMREEPELRHSCKLATRLLASFLGKEKAVEFFDGEFATLVDRLHLENPAASNSFQVLAEISLIDVPHYFQRIMKIIESEKIGTMIMTSPDHDDEDPTLFDNLVHLEQQPWPKLTAAKVYAAKFTAKVLCAMLVLTDPDQKAEIATASQKFIDLLSEILEKNGDLGGQQCEAEKARLRVTAAGCLLKLASGITYRSKIRPHLFKRMAYMITDEAYCVRLYYAKHIRKGIGRRLPIEFAACYGLINLGLTEEDGENKMEAFKGICMNQAIQSFAERSEDRANAANLRGPQRAIFCAETVIAYVVWLLANYDGLEKIEKNADKGDSEEVLEQKAANVNVLAQLQESMWVVMDALKLAKCNMQKVWLVLEKLKSCGDKPMRSEKSLTSVELIEHNKKIWALCDLGISMMLYRAKLQMEDQDSKDVGFNLQFFYVCEKNTFDPSNCYAPDVLINSEKQRNGKLPKAGHIFQVADITVVAPQEERGNETSASNSSRNVSRRTGANTSGGKRKGVGRGGRRSGASVGSEDDEMKSPPQVKKTRSRRGVYDLPDEENEDEFIPPSKRRNARSSNRGGRDKEEEVDKMPDELIPPKRRGARTSNRNVPDKEEDEMPDELIPPKRRGGRSSARAVPNEEEEDEMPDELIPPKRRAGPSPKATSSVNGITSQNDVSPKKRSSGRGSRSNKKESEVESSSLEQDEERIDDVSLDNLVISPILNESSGRNRRSARTIAATATLTASTPLVNTKPKTVKRKRSEVLVEEQEEEEEEAPTPKNRTTGRNDPSTPRAKKASATVEKTNSVKTVSPVKKAATKETPKTPTRNSSRSSAKSSAKSPEKPPAKNSKTKVTSPKKNKYGMPMEEDDETPTTSAPSVKFRTSRRLSKK</sequence>
<feature type="compositionally biased region" description="Acidic residues" evidence="6">
    <location>
        <begin position="1503"/>
        <end position="1513"/>
    </location>
</feature>
<evidence type="ECO:0000256" key="4">
    <source>
        <dbReference type="ARBA" id="ARBA00023242"/>
    </source>
</evidence>
<feature type="compositionally biased region" description="Basic residues" evidence="6">
    <location>
        <begin position="1316"/>
        <end position="1326"/>
    </location>
</feature>
<evidence type="ECO:0000256" key="2">
    <source>
        <dbReference type="ARBA" id="ARBA00022618"/>
    </source>
</evidence>
<evidence type="ECO:0000256" key="6">
    <source>
        <dbReference type="SAM" id="MobiDB-lite"/>
    </source>
</evidence>
<feature type="compositionally biased region" description="Basic and acidic residues" evidence="6">
    <location>
        <begin position="202"/>
        <end position="211"/>
    </location>
</feature>
<feature type="compositionally biased region" description="Polar residues" evidence="6">
    <location>
        <begin position="1580"/>
        <end position="1590"/>
    </location>
</feature>
<keyword evidence="4" id="KW-0539">Nucleus</keyword>
<evidence type="ECO:0000313" key="7">
    <source>
        <dbReference type="EMBL" id="ULU00606.1"/>
    </source>
</evidence>
<feature type="region of interest" description="Disordered" evidence="6">
    <location>
        <begin position="181"/>
        <end position="211"/>
    </location>
</feature>
<feature type="region of interest" description="Disordered" evidence="6">
    <location>
        <begin position="1288"/>
        <end position="1690"/>
    </location>
</feature>
<dbReference type="GO" id="GO:0051301">
    <property type="term" value="P:cell division"/>
    <property type="evidence" value="ECO:0007669"/>
    <property type="project" value="UniProtKB-KW"/>
</dbReference>
<dbReference type="InterPro" id="IPR016024">
    <property type="entry name" value="ARM-type_fold"/>
</dbReference>
<dbReference type="Pfam" id="PF20168">
    <property type="entry name" value="PDS5"/>
    <property type="match status" value="2"/>
</dbReference>
<proteinExistence type="predicted"/>
<feature type="compositionally biased region" description="Acidic residues" evidence="6">
    <location>
        <begin position="1357"/>
        <end position="1366"/>
    </location>
</feature>
<evidence type="ECO:0008006" key="9">
    <source>
        <dbReference type="Google" id="ProtNLM"/>
    </source>
</evidence>
<keyword evidence="3" id="KW-0498">Mitosis</keyword>
<evidence type="ECO:0000313" key="8">
    <source>
        <dbReference type="Proteomes" id="UP000827892"/>
    </source>
</evidence>
<evidence type="ECO:0000256" key="3">
    <source>
        <dbReference type="ARBA" id="ARBA00022776"/>
    </source>
</evidence>
<gene>
    <name evidence="7" type="ORF">L3Y34_001218</name>
</gene>
<dbReference type="OMA" id="ECYQVRE"/>
<dbReference type="GO" id="GO:0051177">
    <property type="term" value="P:meiotic sister chromatid cohesion"/>
    <property type="evidence" value="ECO:0007669"/>
    <property type="project" value="EnsemblMetazoa"/>
</dbReference>
<dbReference type="Proteomes" id="UP000827892">
    <property type="component" value="Chromosome III"/>
</dbReference>
<dbReference type="PANTHER" id="PTHR12663">
    <property type="entry name" value="ANDROGEN INDUCED INHIBITOR OF PROLIFERATION AS3 / PDS5-RELATED"/>
    <property type="match status" value="1"/>
</dbReference>
<feature type="compositionally biased region" description="Low complexity" evidence="6">
    <location>
        <begin position="1297"/>
        <end position="1308"/>
    </location>
</feature>
<organism evidence="7 8">
    <name type="scientific">Caenorhabditis briggsae</name>
    <dbReference type="NCBI Taxonomy" id="6238"/>
    <lineage>
        <taxon>Eukaryota</taxon>
        <taxon>Metazoa</taxon>
        <taxon>Ecdysozoa</taxon>
        <taxon>Nematoda</taxon>
        <taxon>Chromadorea</taxon>
        <taxon>Rhabditida</taxon>
        <taxon>Rhabditina</taxon>
        <taxon>Rhabditomorpha</taxon>
        <taxon>Rhabditoidea</taxon>
        <taxon>Rhabditidae</taxon>
        <taxon>Peloderinae</taxon>
        <taxon>Caenorhabditis</taxon>
    </lineage>
</organism>
<dbReference type="SUPFAM" id="SSF48371">
    <property type="entry name" value="ARM repeat"/>
    <property type="match status" value="1"/>
</dbReference>
<dbReference type="EMBL" id="CP090893">
    <property type="protein sequence ID" value="ULU00606.1"/>
    <property type="molecule type" value="Genomic_DNA"/>
</dbReference>
<feature type="compositionally biased region" description="Low complexity" evidence="6">
    <location>
        <begin position="1535"/>
        <end position="1547"/>
    </location>
</feature>
<feature type="compositionally biased region" description="Polar residues" evidence="6">
    <location>
        <begin position="1463"/>
        <end position="1477"/>
    </location>
</feature>
<feature type="compositionally biased region" description="Low complexity" evidence="6">
    <location>
        <begin position="1623"/>
        <end position="1639"/>
    </location>
</feature>
<comment type="subcellular location">
    <subcellularLocation>
        <location evidence="1">Nucleus</location>
    </subcellularLocation>
</comment>
<reference evidence="7 8" key="1">
    <citation type="submission" date="2022-05" db="EMBL/GenBank/DDBJ databases">
        <title>Chromosome-level reference genomes for two strains of Caenorhabditis briggsae: an improved platform for comparative genomics.</title>
        <authorList>
            <person name="Stevens L."/>
            <person name="Andersen E.C."/>
        </authorList>
    </citation>
    <scope>NUCLEOTIDE SEQUENCE [LARGE SCALE GENOMIC DNA]</scope>
    <source>
        <strain evidence="7">QX1410_ONT</strain>
        <tissue evidence="7">Whole-organism</tissue>
    </source>
</reference>